<evidence type="ECO:0000313" key="2">
    <source>
        <dbReference type="Proteomes" id="UP001281761"/>
    </source>
</evidence>
<evidence type="ECO:0000313" key="1">
    <source>
        <dbReference type="EMBL" id="KAK2944485.1"/>
    </source>
</evidence>
<sequence length="88" mass="9500">MSFALPLVLCCTSSDRTLLASLSIISNTSQIRSSDAFPPKSRLSCGMMASELGTRWMSTFELSTPSIRTRWLFGNSVGSASTGNPVFM</sequence>
<gene>
    <name evidence="1" type="ORF">BLNAU_20582</name>
</gene>
<name>A0ABQ9X2G2_9EUKA</name>
<protein>
    <recommendedName>
        <fullName evidence="3">Secreted protein</fullName>
    </recommendedName>
</protein>
<comment type="caution">
    <text evidence="1">The sequence shown here is derived from an EMBL/GenBank/DDBJ whole genome shotgun (WGS) entry which is preliminary data.</text>
</comment>
<keyword evidence="2" id="KW-1185">Reference proteome</keyword>
<reference evidence="1 2" key="1">
    <citation type="journal article" date="2022" name="bioRxiv">
        <title>Genomics of Preaxostyla Flagellates Illuminates Evolutionary Transitions and the Path Towards Mitochondrial Loss.</title>
        <authorList>
            <person name="Novak L.V.F."/>
            <person name="Treitli S.C."/>
            <person name="Pyrih J."/>
            <person name="Halakuc P."/>
            <person name="Pipaliya S.V."/>
            <person name="Vacek V."/>
            <person name="Brzon O."/>
            <person name="Soukal P."/>
            <person name="Eme L."/>
            <person name="Dacks J.B."/>
            <person name="Karnkowska A."/>
            <person name="Elias M."/>
            <person name="Hampl V."/>
        </authorList>
    </citation>
    <scope>NUCLEOTIDE SEQUENCE [LARGE SCALE GENOMIC DNA]</scope>
    <source>
        <strain evidence="1">NAU3</strain>
        <tissue evidence="1">Gut</tissue>
    </source>
</reference>
<proteinExistence type="predicted"/>
<dbReference type="Proteomes" id="UP001281761">
    <property type="component" value="Unassembled WGS sequence"/>
</dbReference>
<dbReference type="EMBL" id="JARBJD010000296">
    <property type="protein sequence ID" value="KAK2944485.1"/>
    <property type="molecule type" value="Genomic_DNA"/>
</dbReference>
<accession>A0ABQ9X2G2</accession>
<organism evidence="1 2">
    <name type="scientific">Blattamonas nauphoetae</name>
    <dbReference type="NCBI Taxonomy" id="2049346"/>
    <lineage>
        <taxon>Eukaryota</taxon>
        <taxon>Metamonada</taxon>
        <taxon>Preaxostyla</taxon>
        <taxon>Oxymonadida</taxon>
        <taxon>Blattamonas</taxon>
    </lineage>
</organism>
<evidence type="ECO:0008006" key="3">
    <source>
        <dbReference type="Google" id="ProtNLM"/>
    </source>
</evidence>